<protein>
    <submittedName>
        <fullName evidence="2">Reverse transcriptase domain-containing protein</fullName>
    </submittedName>
</protein>
<dbReference type="PANTHER" id="PTHR48475">
    <property type="entry name" value="RIBONUCLEASE H"/>
    <property type="match status" value="1"/>
</dbReference>
<dbReference type="Pfam" id="PF17919">
    <property type="entry name" value="RT_RNaseH_2"/>
    <property type="match status" value="1"/>
</dbReference>
<keyword evidence="2" id="KW-0548">Nucleotidyltransferase</keyword>
<feature type="domain" description="Reverse transcriptase/retrotransposon-derived protein RNase H-like" evidence="1">
    <location>
        <begin position="2"/>
        <end position="67"/>
    </location>
</feature>
<keyword evidence="2" id="KW-0695">RNA-directed DNA polymerase</keyword>
<evidence type="ECO:0000259" key="1">
    <source>
        <dbReference type="Pfam" id="PF17919"/>
    </source>
</evidence>
<evidence type="ECO:0000313" key="3">
    <source>
        <dbReference type="Proteomes" id="UP001151760"/>
    </source>
</evidence>
<name>A0ABQ5J1D8_9ASTR</name>
<keyword evidence="2" id="KW-0808">Transferase</keyword>
<dbReference type="InterPro" id="IPR043502">
    <property type="entry name" value="DNA/RNA_pol_sf"/>
</dbReference>
<accession>A0ABQ5J1D8</accession>
<dbReference type="GO" id="GO:0003964">
    <property type="term" value="F:RNA-directed DNA polymerase activity"/>
    <property type="evidence" value="ECO:0007669"/>
    <property type="project" value="UniProtKB-KW"/>
</dbReference>
<dbReference type="InterPro" id="IPR041577">
    <property type="entry name" value="RT_RNaseH_2"/>
</dbReference>
<reference evidence="2" key="1">
    <citation type="journal article" date="2022" name="Int. J. Mol. Sci.">
        <title>Draft Genome of Tanacetum Coccineum: Genomic Comparison of Closely Related Tanacetum-Family Plants.</title>
        <authorList>
            <person name="Yamashiro T."/>
            <person name="Shiraishi A."/>
            <person name="Nakayama K."/>
            <person name="Satake H."/>
        </authorList>
    </citation>
    <scope>NUCLEOTIDE SEQUENCE</scope>
</reference>
<sequence>MMAAPQEKEELIIYLAAAKEAINAVLMTERDGKQILIYFVSRALRGPEINYTPMEKLVLALNFIVERPKNNPPDTPMEDKEELLDQWVLFTDGSSCIDGSEDSLILTNPEGAEFTYALRFRFDATNNEAEYEAFLNSRSSGKQSRWVDKI</sequence>
<dbReference type="SUPFAM" id="SSF56672">
    <property type="entry name" value="DNA/RNA polymerases"/>
    <property type="match status" value="1"/>
</dbReference>
<comment type="caution">
    <text evidence="2">The sequence shown here is derived from an EMBL/GenBank/DDBJ whole genome shotgun (WGS) entry which is preliminary data.</text>
</comment>
<reference evidence="2" key="2">
    <citation type="submission" date="2022-01" db="EMBL/GenBank/DDBJ databases">
        <authorList>
            <person name="Yamashiro T."/>
            <person name="Shiraishi A."/>
            <person name="Satake H."/>
            <person name="Nakayama K."/>
        </authorList>
    </citation>
    <scope>NUCLEOTIDE SEQUENCE</scope>
</reference>
<gene>
    <name evidence="2" type="ORF">Tco_1122756</name>
</gene>
<proteinExistence type="predicted"/>
<organism evidence="2 3">
    <name type="scientific">Tanacetum coccineum</name>
    <dbReference type="NCBI Taxonomy" id="301880"/>
    <lineage>
        <taxon>Eukaryota</taxon>
        <taxon>Viridiplantae</taxon>
        <taxon>Streptophyta</taxon>
        <taxon>Embryophyta</taxon>
        <taxon>Tracheophyta</taxon>
        <taxon>Spermatophyta</taxon>
        <taxon>Magnoliopsida</taxon>
        <taxon>eudicotyledons</taxon>
        <taxon>Gunneridae</taxon>
        <taxon>Pentapetalae</taxon>
        <taxon>asterids</taxon>
        <taxon>campanulids</taxon>
        <taxon>Asterales</taxon>
        <taxon>Asteraceae</taxon>
        <taxon>Asteroideae</taxon>
        <taxon>Anthemideae</taxon>
        <taxon>Anthemidinae</taxon>
        <taxon>Tanacetum</taxon>
    </lineage>
</organism>
<evidence type="ECO:0000313" key="2">
    <source>
        <dbReference type="EMBL" id="GJU06326.1"/>
    </source>
</evidence>
<keyword evidence="3" id="KW-1185">Reference proteome</keyword>
<dbReference type="EMBL" id="BQNB010021431">
    <property type="protein sequence ID" value="GJU06326.1"/>
    <property type="molecule type" value="Genomic_DNA"/>
</dbReference>
<dbReference type="PANTHER" id="PTHR48475:SF2">
    <property type="entry name" value="RIBONUCLEASE H"/>
    <property type="match status" value="1"/>
</dbReference>
<dbReference type="Proteomes" id="UP001151760">
    <property type="component" value="Unassembled WGS sequence"/>
</dbReference>